<dbReference type="GO" id="GO:0000400">
    <property type="term" value="F:four-way junction DNA binding"/>
    <property type="evidence" value="ECO:0007669"/>
    <property type="project" value="TreeGrafter"/>
</dbReference>
<dbReference type="GO" id="GO:0033065">
    <property type="term" value="C:Rad51C-XRCC3 complex"/>
    <property type="evidence" value="ECO:0007669"/>
    <property type="project" value="TreeGrafter"/>
</dbReference>
<keyword evidence="5" id="KW-0234">DNA repair</keyword>
<dbReference type="InterPro" id="IPR027417">
    <property type="entry name" value="P-loop_NTPase"/>
</dbReference>
<evidence type="ECO:0000256" key="6">
    <source>
        <dbReference type="ARBA" id="ARBA00023242"/>
    </source>
</evidence>
<dbReference type="Gene3D" id="3.40.50.300">
    <property type="entry name" value="P-loop containing nucleotide triphosphate hydrolases"/>
    <property type="match status" value="1"/>
</dbReference>
<dbReference type="SUPFAM" id="SSF52540">
    <property type="entry name" value="P-loop containing nucleoside triphosphate hydrolases"/>
    <property type="match status" value="1"/>
</dbReference>
<dbReference type="GO" id="GO:0008821">
    <property type="term" value="F:crossover junction DNA endonuclease activity"/>
    <property type="evidence" value="ECO:0007669"/>
    <property type="project" value="TreeGrafter"/>
</dbReference>
<dbReference type="GO" id="GO:0005524">
    <property type="term" value="F:ATP binding"/>
    <property type="evidence" value="ECO:0007669"/>
    <property type="project" value="UniProtKB-KW"/>
</dbReference>
<reference evidence="8" key="1">
    <citation type="journal article" date="2020" name="Stud. Mycol.">
        <title>101 Dothideomycetes genomes: a test case for predicting lifestyles and emergence of pathogens.</title>
        <authorList>
            <person name="Haridas S."/>
            <person name="Albert R."/>
            <person name="Binder M."/>
            <person name="Bloem J."/>
            <person name="Labutti K."/>
            <person name="Salamov A."/>
            <person name="Andreopoulos B."/>
            <person name="Baker S."/>
            <person name="Barry K."/>
            <person name="Bills G."/>
            <person name="Bluhm B."/>
            <person name="Cannon C."/>
            <person name="Castanera R."/>
            <person name="Culley D."/>
            <person name="Daum C."/>
            <person name="Ezra D."/>
            <person name="Gonzalez J."/>
            <person name="Henrissat B."/>
            <person name="Kuo A."/>
            <person name="Liang C."/>
            <person name="Lipzen A."/>
            <person name="Lutzoni F."/>
            <person name="Magnuson J."/>
            <person name="Mondo S."/>
            <person name="Nolan M."/>
            <person name="Ohm R."/>
            <person name="Pangilinan J."/>
            <person name="Park H.-J."/>
            <person name="Ramirez L."/>
            <person name="Alfaro M."/>
            <person name="Sun H."/>
            <person name="Tritt A."/>
            <person name="Yoshinaga Y."/>
            <person name="Zwiers L.-H."/>
            <person name="Turgeon B."/>
            <person name="Goodwin S."/>
            <person name="Spatafora J."/>
            <person name="Crous P."/>
            <person name="Grigoriev I."/>
        </authorList>
    </citation>
    <scope>NUCLEOTIDE SEQUENCE</scope>
    <source>
        <strain evidence="8">SCOH1-5</strain>
    </source>
</reference>
<sequence>MTDRLATQSAADALGDLDYSGASAISSGISYLDNSLTGNNPAAIPGFERGKVAEIWGPAGAGKTAIAFQAAVETLKACDTVTWLDCSSLLTAPRLKVLEHAELPEGKSTERVLQEHFRHLAVSTFSHLLAVVLQPPALFPPTGTTLMVVDGIEALLNLDYPRMPYGGGNRTDQQKWQAGRRYAILGTLVTALSRLAVLHNMAVIVTTGCGSKMRADDGMPAAIGPGLGGTEWENGIWSRIVVFRDFTGRFAGVQKRQGRNLMPLDPTSDVRNAIGFEIGEHGLLQPKHTTVDLTSSSPMPVVARPPKKSSSPVKPARKRFYEEIADSDEDADEYGWGEADDNAVAADELTINAQTQKEASEQREGNGEAT</sequence>
<dbReference type="GO" id="GO:0007131">
    <property type="term" value="P:reciprocal meiotic recombination"/>
    <property type="evidence" value="ECO:0007669"/>
    <property type="project" value="TreeGrafter"/>
</dbReference>
<protein>
    <submittedName>
        <fullName evidence="8">Uncharacterized protein</fullName>
    </submittedName>
</protein>
<dbReference type="EMBL" id="ML992662">
    <property type="protein sequence ID" value="KAF2217863.1"/>
    <property type="molecule type" value="Genomic_DNA"/>
</dbReference>
<dbReference type="Proteomes" id="UP000799539">
    <property type="component" value="Unassembled WGS sequence"/>
</dbReference>
<dbReference type="InterPro" id="IPR052093">
    <property type="entry name" value="HR_Repair_Mediator"/>
</dbReference>
<dbReference type="AlphaFoldDB" id="A0A6A6FWT0"/>
<evidence type="ECO:0000313" key="8">
    <source>
        <dbReference type="EMBL" id="KAF2217863.1"/>
    </source>
</evidence>
<feature type="compositionally biased region" description="Basic and acidic residues" evidence="7">
    <location>
        <begin position="358"/>
        <end position="370"/>
    </location>
</feature>
<evidence type="ECO:0000313" key="9">
    <source>
        <dbReference type="Proteomes" id="UP000799539"/>
    </source>
</evidence>
<keyword evidence="3" id="KW-0227">DNA damage</keyword>
<evidence type="ECO:0000256" key="1">
    <source>
        <dbReference type="ARBA" id="ARBA00004123"/>
    </source>
</evidence>
<dbReference type="GO" id="GO:0000707">
    <property type="term" value="P:meiotic DNA recombinase assembly"/>
    <property type="evidence" value="ECO:0007669"/>
    <property type="project" value="TreeGrafter"/>
</dbReference>
<dbReference type="GO" id="GO:0033063">
    <property type="term" value="C:Rad51B-Rad51C-Rad51D-XRCC2 complex"/>
    <property type="evidence" value="ECO:0007669"/>
    <property type="project" value="TreeGrafter"/>
</dbReference>
<name>A0A6A6FWT0_9PEZI</name>
<keyword evidence="9" id="KW-1185">Reference proteome</keyword>
<dbReference type="OrthoDB" id="5957327at2759"/>
<dbReference type="GO" id="GO:0005657">
    <property type="term" value="C:replication fork"/>
    <property type="evidence" value="ECO:0007669"/>
    <property type="project" value="TreeGrafter"/>
</dbReference>
<feature type="compositionally biased region" description="Low complexity" evidence="7">
    <location>
        <begin position="300"/>
        <end position="314"/>
    </location>
</feature>
<evidence type="ECO:0000256" key="2">
    <source>
        <dbReference type="ARBA" id="ARBA00022741"/>
    </source>
</evidence>
<evidence type="ECO:0000256" key="5">
    <source>
        <dbReference type="ARBA" id="ARBA00023204"/>
    </source>
</evidence>
<feature type="region of interest" description="Disordered" evidence="7">
    <location>
        <begin position="291"/>
        <end position="370"/>
    </location>
</feature>
<comment type="subcellular location">
    <subcellularLocation>
        <location evidence="1">Nucleus</location>
    </subcellularLocation>
</comment>
<keyword evidence="2" id="KW-0547">Nucleotide-binding</keyword>
<organism evidence="8 9">
    <name type="scientific">Cercospora zeae-maydis SCOH1-5</name>
    <dbReference type="NCBI Taxonomy" id="717836"/>
    <lineage>
        <taxon>Eukaryota</taxon>
        <taxon>Fungi</taxon>
        <taxon>Dikarya</taxon>
        <taxon>Ascomycota</taxon>
        <taxon>Pezizomycotina</taxon>
        <taxon>Dothideomycetes</taxon>
        <taxon>Dothideomycetidae</taxon>
        <taxon>Mycosphaerellales</taxon>
        <taxon>Mycosphaerellaceae</taxon>
        <taxon>Cercospora</taxon>
    </lineage>
</organism>
<gene>
    <name evidence="8" type="ORF">CERZMDRAFT_108482</name>
</gene>
<evidence type="ECO:0000256" key="4">
    <source>
        <dbReference type="ARBA" id="ARBA00022840"/>
    </source>
</evidence>
<keyword evidence="6" id="KW-0539">Nucleus</keyword>
<accession>A0A6A6FWT0</accession>
<dbReference type="PANTHER" id="PTHR46239:SF1">
    <property type="entry name" value="DNA REPAIR PROTEIN RAD51 HOMOLOG 3"/>
    <property type="match status" value="1"/>
</dbReference>
<feature type="compositionally biased region" description="Acidic residues" evidence="7">
    <location>
        <begin position="323"/>
        <end position="341"/>
    </location>
</feature>
<evidence type="ECO:0000256" key="3">
    <source>
        <dbReference type="ARBA" id="ARBA00022763"/>
    </source>
</evidence>
<proteinExistence type="predicted"/>
<evidence type="ECO:0000256" key="7">
    <source>
        <dbReference type="SAM" id="MobiDB-lite"/>
    </source>
</evidence>
<keyword evidence="4" id="KW-0067">ATP-binding</keyword>
<dbReference type="PANTHER" id="PTHR46239">
    <property type="entry name" value="DNA REPAIR PROTEIN RAD51 HOMOLOG 3 RAD51C"/>
    <property type="match status" value="1"/>
</dbReference>